<keyword evidence="4" id="KW-1185">Reference proteome</keyword>
<accession>A0A418YE40</accession>
<keyword evidence="1" id="KW-0732">Signal</keyword>
<dbReference type="EMBL" id="QZCH01000013">
    <property type="protein sequence ID" value="RJG47425.1"/>
    <property type="molecule type" value="Genomic_DNA"/>
</dbReference>
<dbReference type="Gene3D" id="3.40.30.10">
    <property type="entry name" value="Glutaredoxin"/>
    <property type="match status" value="1"/>
</dbReference>
<evidence type="ECO:0000256" key="1">
    <source>
        <dbReference type="SAM" id="SignalP"/>
    </source>
</evidence>
<gene>
    <name evidence="3" type="ORF">D1Z90_10965</name>
</gene>
<reference evidence="3 4" key="2">
    <citation type="submission" date="2019-01" db="EMBL/GenBank/DDBJ databases">
        <title>Motilimonas pumilus sp. nov., isolated from the gut of sea cucumber (Apostichopus japonicus).</title>
        <authorList>
            <person name="Wang F.-Q."/>
            <person name="Ren L.-H."/>
            <person name="Lin Y.-W."/>
            <person name="Sun G.-H."/>
            <person name="Du Z.-J."/>
            <person name="Zhao J.-X."/>
            <person name="Liu X.-J."/>
            <person name="Liu L.-J."/>
        </authorList>
    </citation>
    <scope>NUCLEOTIDE SEQUENCE [LARGE SCALE GENOMIC DNA]</scope>
    <source>
        <strain evidence="3 4">PLHSC7-2</strain>
    </source>
</reference>
<dbReference type="SUPFAM" id="SSF52833">
    <property type="entry name" value="Thioredoxin-like"/>
    <property type="match status" value="1"/>
</dbReference>
<reference evidence="3 4" key="1">
    <citation type="submission" date="2018-09" db="EMBL/GenBank/DDBJ databases">
        <authorList>
            <person name="Wang F."/>
        </authorList>
    </citation>
    <scope>NUCLEOTIDE SEQUENCE [LARGE SCALE GENOMIC DNA]</scope>
    <source>
        <strain evidence="3 4">PLHSC7-2</strain>
    </source>
</reference>
<dbReference type="Proteomes" id="UP000283255">
    <property type="component" value="Unassembled WGS sequence"/>
</dbReference>
<sequence length="105" mass="12270">MMKKLILLFLLSFQAHAELNADMSVFFSYRCKPCEIMKQHLDTFAAKHQVDIHYIEVEQHPELCQQYRVTATPTLFVGEQKVEMKGLQSFQQLDQELLAMLAHLD</sequence>
<feature type="signal peptide" evidence="1">
    <location>
        <begin position="1"/>
        <end position="17"/>
    </location>
</feature>
<organism evidence="3 4">
    <name type="scientific">Motilimonas pumila</name>
    <dbReference type="NCBI Taxonomy" id="2303987"/>
    <lineage>
        <taxon>Bacteria</taxon>
        <taxon>Pseudomonadati</taxon>
        <taxon>Pseudomonadota</taxon>
        <taxon>Gammaproteobacteria</taxon>
        <taxon>Alteromonadales</taxon>
        <taxon>Alteromonadales genera incertae sedis</taxon>
        <taxon>Motilimonas</taxon>
    </lineage>
</organism>
<feature type="chain" id="PRO_5019255479" evidence="1">
    <location>
        <begin position="18"/>
        <end position="105"/>
    </location>
</feature>
<dbReference type="CDD" id="cd02947">
    <property type="entry name" value="TRX_family"/>
    <property type="match status" value="1"/>
</dbReference>
<evidence type="ECO:0000313" key="3">
    <source>
        <dbReference type="EMBL" id="RJG47425.1"/>
    </source>
</evidence>
<name>A0A418YE40_9GAMM</name>
<dbReference type="Pfam" id="PF13192">
    <property type="entry name" value="Thioredoxin_3"/>
    <property type="match status" value="1"/>
</dbReference>
<dbReference type="AlphaFoldDB" id="A0A418YE40"/>
<evidence type="ECO:0000259" key="2">
    <source>
        <dbReference type="Pfam" id="PF13192"/>
    </source>
</evidence>
<dbReference type="InterPro" id="IPR036249">
    <property type="entry name" value="Thioredoxin-like_sf"/>
</dbReference>
<evidence type="ECO:0000313" key="4">
    <source>
        <dbReference type="Proteomes" id="UP000283255"/>
    </source>
</evidence>
<protein>
    <submittedName>
        <fullName evidence="3">Thioredoxin</fullName>
    </submittedName>
</protein>
<proteinExistence type="predicted"/>
<feature type="domain" description="Thioredoxin-like fold" evidence="2">
    <location>
        <begin position="24"/>
        <end position="92"/>
    </location>
</feature>
<comment type="caution">
    <text evidence="3">The sequence shown here is derived from an EMBL/GenBank/DDBJ whole genome shotgun (WGS) entry which is preliminary data.</text>
</comment>
<dbReference type="InterPro" id="IPR012336">
    <property type="entry name" value="Thioredoxin-like_fold"/>
</dbReference>